<dbReference type="EMBL" id="BNCO01000054">
    <property type="protein sequence ID" value="GIL63038.1"/>
    <property type="molecule type" value="Genomic_DNA"/>
</dbReference>
<reference evidence="4" key="1">
    <citation type="journal article" date="2021" name="Proc. Natl. Acad. Sci. U.S.A.">
        <title>Three genomes in the algal genus Volvox reveal the fate of a haploid sex-determining region after a transition to homothallism.</title>
        <authorList>
            <person name="Yamamoto K."/>
            <person name="Hamaji T."/>
            <person name="Kawai-Toyooka H."/>
            <person name="Matsuzaki R."/>
            <person name="Takahashi F."/>
            <person name="Nishimura Y."/>
            <person name="Kawachi M."/>
            <person name="Noguchi H."/>
            <person name="Minakuchi Y."/>
            <person name="Umen J.G."/>
            <person name="Toyoda A."/>
            <person name="Nozaki H."/>
        </authorList>
    </citation>
    <scope>NUCLEOTIDE SEQUENCE</scope>
    <source>
        <strain evidence="4">NIES-3780</strain>
    </source>
</reference>
<proteinExistence type="predicted"/>
<feature type="compositionally biased region" description="Basic and acidic residues" evidence="1">
    <location>
        <begin position="102"/>
        <end position="113"/>
    </location>
</feature>
<feature type="compositionally biased region" description="Low complexity" evidence="1">
    <location>
        <begin position="379"/>
        <end position="410"/>
    </location>
</feature>
<organism evidence="4 5">
    <name type="scientific">Volvox africanus</name>
    <dbReference type="NCBI Taxonomy" id="51714"/>
    <lineage>
        <taxon>Eukaryota</taxon>
        <taxon>Viridiplantae</taxon>
        <taxon>Chlorophyta</taxon>
        <taxon>core chlorophytes</taxon>
        <taxon>Chlorophyceae</taxon>
        <taxon>CS clade</taxon>
        <taxon>Chlamydomonadales</taxon>
        <taxon>Volvocaceae</taxon>
        <taxon>Volvox</taxon>
    </lineage>
</organism>
<evidence type="ECO:0000256" key="2">
    <source>
        <dbReference type="SAM" id="Phobius"/>
    </source>
</evidence>
<feature type="compositionally biased region" description="Low complexity" evidence="1">
    <location>
        <begin position="335"/>
        <end position="348"/>
    </location>
</feature>
<dbReference type="AlphaFoldDB" id="A0A8J4F9U0"/>
<dbReference type="Pfam" id="PF07137">
    <property type="entry name" value="VDE"/>
    <property type="match status" value="1"/>
</dbReference>
<dbReference type="PANTHER" id="PTHR33970">
    <property type="entry name" value="VIOLAXANTHIN DE-EPOXIDASE, CHLOROPLASTIC-RELATED"/>
    <property type="match status" value="1"/>
</dbReference>
<feature type="transmembrane region" description="Helical" evidence="2">
    <location>
        <begin position="232"/>
        <end position="253"/>
    </location>
</feature>
<feature type="compositionally biased region" description="Polar residues" evidence="1">
    <location>
        <begin position="114"/>
        <end position="132"/>
    </location>
</feature>
<evidence type="ECO:0000313" key="4">
    <source>
        <dbReference type="EMBL" id="GIL63038.1"/>
    </source>
</evidence>
<dbReference type="GO" id="GO:0010028">
    <property type="term" value="P:xanthophyll cycle"/>
    <property type="evidence" value="ECO:0007669"/>
    <property type="project" value="InterPro"/>
</dbReference>
<evidence type="ECO:0000256" key="1">
    <source>
        <dbReference type="SAM" id="MobiDB-lite"/>
    </source>
</evidence>
<keyword evidence="2" id="KW-0812">Transmembrane</keyword>
<feature type="region of interest" description="Disordered" evidence="1">
    <location>
        <begin position="364"/>
        <end position="427"/>
    </location>
</feature>
<evidence type="ECO:0000313" key="5">
    <source>
        <dbReference type="Proteomes" id="UP000747399"/>
    </source>
</evidence>
<dbReference type="Proteomes" id="UP000747399">
    <property type="component" value="Unassembled WGS sequence"/>
</dbReference>
<evidence type="ECO:0000259" key="3">
    <source>
        <dbReference type="Pfam" id="PF07137"/>
    </source>
</evidence>
<feature type="domain" description="VDE lipocalin" evidence="3">
    <location>
        <begin position="626"/>
        <end position="892"/>
    </location>
</feature>
<keyword evidence="2" id="KW-1133">Transmembrane helix</keyword>
<keyword evidence="5" id="KW-1185">Reference proteome</keyword>
<accession>A0A8J4F9U0</accession>
<keyword evidence="2" id="KW-0472">Membrane</keyword>
<dbReference type="GO" id="GO:0046422">
    <property type="term" value="F:violaxanthin de-epoxidase activity"/>
    <property type="evidence" value="ECO:0007669"/>
    <property type="project" value="InterPro"/>
</dbReference>
<name>A0A8J4F9U0_9CHLO</name>
<feature type="region of interest" description="Disordered" evidence="1">
    <location>
        <begin position="98"/>
        <end position="162"/>
    </location>
</feature>
<comment type="caution">
    <text evidence="4">The sequence shown here is derived from an EMBL/GenBank/DDBJ whole genome shotgun (WGS) entry which is preliminary data.</text>
</comment>
<dbReference type="InterPro" id="IPR044682">
    <property type="entry name" value="VDE"/>
</dbReference>
<dbReference type="InterPro" id="IPR010788">
    <property type="entry name" value="VDE_dom"/>
</dbReference>
<gene>
    <name evidence="4" type="ORF">Vafri_17187</name>
</gene>
<sequence>MMFLASRQGLGGKLSNNDEAVKTYCATHSKVAKQKRTCLTDCNGGPLGVRKQSVARADHENGMKYELISYDEIKPRVAGIECPDGGSLASHKVLLSDNSDSDELKQESPHDSSKSTPCKASKNQPQPQQQLHGNHRQGRHDDKLPSNIRRTSPGPAAAMTRSAVSAVRRRLKQTLPRTVAVAAMAASLPPPPLPPLPPPPPLQNPTVPVTAAAAPPAVQHQHRAKHSWWMRLTAAVLVTVLAMAAVVGLRVMLSSNPRRSTPGAEESGSGGGISVFSAATSGRAANALPYMAGWARRLGVLAPLTTAAGTATALHASRSSVITAALSSPVKGRTDSGTGSSTRSGGIVSSLLRQHQWYGGSTMATVTAGAPPRRDKTLHTMSSTPSAPAAAADHGSDSSLTMGEGSSAPGAGTGTGAVAGAGRPPQPQDYEWRESAAVRVITVVHEGAPSPYRTSWDSLADHTAQRFEWMDPTYQMMVFRAEQLAADPGIQGAFLNALEGGAQMVVGLDITDAAAEAFFTDPRVRSKLPSVVLFVDGSETLSQELTQLQGGLRPQDPGSWRTALARRLPWTADGKGLEVWDTVQQLLRRHDSDNFLFVYLVLVNQFVTTVRQVAETTKGFDLQSIICMAKNCGSKVVGCVQDTTCKSALDCLQACSFNDQVCQYRCIVSYESPLLEQFSLCILQLHNCRNLDAKPPLLPDPAPMPSFRGVPLTHGTAEELFLGWLDEPGQGAPRSTVLGDRTGKPYSWLVAAGKNPAYDYFPCQHQLYYRGRGRGQVWYEPVFKVVTLDGREVWRRRVYRVRRGKVPGTFHLSVLDNGVTSNEFWRILDCDEDLGFCLFYYSGAASAAGLSYSGAVLGTPDGHMPGPQHTERLNAALRRAGIEPWELSYVKNDDCADAPLRITGPVAAPATAA</sequence>
<protein>
    <recommendedName>
        <fullName evidence="3">VDE lipocalin domain-containing protein</fullName>
    </recommendedName>
</protein>
<dbReference type="PANTHER" id="PTHR33970:SF2">
    <property type="entry name" value="OS01G0716400 PROTEIN"/>
    <property type="match status" value="1"/>
</dbReference>
<dbReference type="Gene3D" id="2.40.128.20">
    <property type="match status" value="1"/>
</dbReference>
<dbReference type="InterPro" id="IPR012674">
    <property type="entry name" value="Calycin"/>
</dbReference>
<feature type="region of interest" description="Disordered" evidence="1">
    <location>
        <begin position="326"/>
        <end position="348"/>
    </location>
</feature>